<keyword evidence="5" id="KW-0472">Membrane</keyword>
<dbReference type="InterPro" id="IPR018253">
    <property type="entry name" value="DnaJ_domain_CS"/>
</dbReference>
<dbReference type="SMART" id="SM00028">
    <property type="entry name" value="TPR"/>
    <property type="match status" value="4"/>
</dbReference>
<keyword evidence="1" id="KW-0677">Repeat</keyword>
<evidence type="ECO:0000259" key="6">
    <source>
        <dbReference type="PROSITE" id="PS50076"/>
    </source>
</evidence>
<dbReference type="InterPro" id="IPR036869">
    <property type="entry name" value="J_dom_sf"/>
</dbReference>
<dbReference type="SMART" id="SM00271">
    <property type="entry name" value="DnaJ"/>
    <property type="match status" value="1"/>
</dbReference>
<dbReference type="Gene3D" id="1.10.287.110">
    <property type="entry name" value="DnaJ domain"/>
    <property type="match status" value="1"/>
</dbReference>
<evidence type="ECO:0000256" key="2">
    <source>
        <dbReference type="ARBA" id="ARBA00022803"/>
    </source>
</evidence>
<dbReference type="CDD" id="cd06257">
    <property type="entry name" value="DnaJ"/>
    <property type="match status" value="1"/>
</dbReference>
<dbReference type="SUPFAM" id="SSF48452">
    <property type="entry name" value="TPR-like"/>
    <property type="match status" value="1"/>
</dbReference>
<feature type="transmembrane region" description="Helical" evidence="5">
    <location>
        <begin position="436"/>
        <end position="456"/>
    </location>
</feature>
<dbReference type="Gene3D" id="1.25.40.10">
    <property type="entry name" value="Tetratricopeptide repeat domain"/>
    <property type="match status" value="2"/>
</dbReference>
<dbReference type="SUPFAM" id="SSF46565">
    <property type="entry name" value="Chaperone J-domain"/>
    <property type="match status" value="1"/>
</dbReference>
<dbReference type="Pfam" id="PF00226">
    <property type="entry name" value="DnaJ"/>
    <property type="match status" value="1"/>
</dbReference>
<dbReference type="PROSITE" id="PS00636">
    <property type="entry name" value="DNAJ_1"/>
    <property type="match status" value="1"/>
</dbReference>
<keyword evidence="5" id="KW-1133">Transmembrane helix</keyword>
<sequence length="608" mass="68226">MSSFSGDYYRRLRLPKNASRQDIKAAFRRLSRQHHPDRHPNRHNAAVVFQSLREAYEVLIDRVQRQHYDQICHSAGQNEALIAAAFSRDNHRLLNPQTPADFYLRGVRYAIAQNYKAALQEYDCALALNSKLEAAYLRRAEVRYSLGDDPGVLADCQRAIALDPHDSQTHYYLGLARFRLGYVQSAIAAFTNAIAQDPEDAQSFARRGLAHEDLNDRLEAAQDLRRAAQLYRQQGDITKYQRLQQYLRRFGTMGQSLPVKTTQRLAQTGLNFWTSLWAKLSKGLGLKQPNTGQNWLTAEAAEQDAMIRQQSVDQFSLRPEDNRPETTPPKSNHPETNQPDSIPLPPLKPTYKHPDRKRRWPLVERRWPSLSHGESRQIYWAPGVSSRPLESDPPPRDRPFMRFLGGVQTTFRLLTNPAGELVPVYRQLSYSQANRVGYGLAILANLCLMTGLMSLLDQTSWLEASRLWAAGGTAYVSMILAIAIARLCLRIRGLWAADIFTVGTAVLPLGLCACMIVGIKAAMVAIAKALAIAPPPPALWFTNLLILSALFWAISHSLIALYNGLCQLHPFPAKVAAWFVPLVIAIGFATGLGSWEWLAAPASSLIFR</sequence>
<keyword evidence="2 3" id="KW-0802">TPR repeat</keyword>
<feature type="repeat" description="TPR" evidence="3">
    <location>
        <begin position="167"/>
        <end position="200"/>
    </location>
</feature>
<proteinExistence type="predicted"/>
<keyword evidence="5" id="KW-0812">Transmembrane</keyword>
<reference evidence="8" key="1">
    <citation type="submission" date="2018-04" db="EMBL/GenBank/DDBJ databases">
        <authorList>
            <person name="Cornet L."/>
        </authorList>
    </citation>
    <scope>NUCLEOTIDE SEQUENCE [LARGE SCALE GENOMIC DNA]</scope>
</reference>
<feature type="domain" description="J" evidence="6">
    <location>
        <begin position="7"/>
        <end position="72"/>
    </location>
</feature>
<dbReference type="Proteomes" id="UP000249354">
    <property type="component" value="Unassembled WGS sequence"/>
</dbReference>
<evidence type="ECO:0000313" key="7">
    <source>
        <dbReference type="EMBL" id="PZO21650.1"/>
    </source>
</evidence>
<gene>
    <name evidence="7" type="ORF">DCF25_04740</name>
</gene>
<dbReference type="PROSITE" id="PS50076">
    <property type="entry name" value="DNAJ_2"/>
    <property type="match status" value="1"/>
</dbReference>
<dbReference type="EMBL" id="QBMC01000019">
    <property type="protein sequence ID" value="PZO21650.1"/>
    <property type="molecule type" value="Genomic_DNA"/>
</dbReference>
<organism evidence="7 8">
    <name type="scientific">Leptolyngbya foveolarum</name>
    <dbReference type="NCBI Taxonomy" id="47253"/>
    <lineage>
        <taxon>Bacteria</taxon>
        <taxon>Bacillati</taxon>
        <taxon>Cyanobacteriota</taxon>
        <taxon>Cyanophyceae</taxon>
        <taxon>Leptolyngbyales</taxon>
        <taxon>Leptolyngbyaceae</taxon>
        <taxon>Leptolyngbya group</taxon>
        <taxon>Leptolyngbya</taxon>
    </lineage>
</organism>
<feature type="region of interest" description="Disordered" evidence="4">
    <location>
        <begin position="312"/>
        <end position="355"/>
    </location>
</feature>
<feature type="transmembrane region" description="Helical" evidence="5">
    <location>
        <begin position="501"/>
        <end position="526"/>
    </location>
</feature>
<dbReference type="InterPro" id="IPR001623">
    <property type="entry name" value="DnaJ_domain"/>
</dbReference>
<dbReference type="InterPro" id="IPR019734">
    <property type="entry name" value="TPR_rpt"/>
</dbReference>
<evidence type="ECO:0000256" key="3">
    <source>
        <dbReference type="PROSITE-ProRule" id="PRU00339"/>
    </source>
</evidence>
<dbReference type="AlphaFoldDB" id="A0A2W4UQV4"/>
<dbReference type="PANTHER" id="PTHR45188:SF2">
    <property type="entry name" value="DNAJ HOMOLOG SUBFAMILY C MEMBER 7"/>
    <property type="match status" value="1"/>
</dbReference>
<comment type="caution">
    <text evidence="7">The sequence shown here is derived from an EMBL/GenBank/DDBJ whole genome shotgun (WGS) entry which is preliminary data.</text>
</comment>
<feature type="transmembrane region" description="Helical" evidence="5">
    <location>
        <begin position="538"/>
        <end position="563"/>
    </location>
</feature>
<dbReference type="PRINTS" id="PR00625">
    <property type="entry name" value="JDOMAIN"/>
</dbReference>
<reference evidence="7 8" key="2">
    <citation type="submission" date="2018-06" db="EMBL/GenBank/DDBJ databases">
        <title>Metagenomic assembly of (sub)arctic Cyanobacteria and their associated microbiome from non-axenic cultures.</title>
        <authorList>
            <person name="Baurain D."/>
        </authorList>
    </citation>
    <scope>NUCLEOTIDE SEQUENCE [LARGE SCALE GENOMIC DNA]</scope>
    <source>
        <strain evidence="7">ULC129bin1</strain>
    </source>
</reference>
<evidence type="ECO:0000256" key="1">
    <source>
        <dbReference type="ARBA" id="ARBA00022737"/>
    </source>
</evidence>
<protein>
    <recommendedName>
        <fullName evidence="6">J domain-containing protein</fullName>
    </recommendedName>
</protein>
<name>A0A2W4UQV4_9CYAN</name>
<feature type="compositionally biased region" description="Polar residues" evidence="4">
    <location>
        <begin position="328"/>
        <end position="340"/>
    </location>
</feature>
<dbReference type="PROSITE" id="PS50005">
    <property type="entry name" value="TPR"/>
    <property type="match status" value="1"/>
</dbReference>
<evidence type="ECO:0000256" key="5">
    <source>
        <dbReference type="SAM" id="Phobius"/>
    </source>
</evidence>
<feature type="transmembrane region" description="Helical" evidence="5">
    <location>
        <begin position="575"/>
        <end position="595"/>
    </location>
</feature>
<evidence type="ECO:0000313" key="8">
    <source>
        <dbReference type="Proteomes" id="UP000249354"/>
    </source>
</evidence>
<dbReference type="InterPro" id="IPR011990">
    <property type="entry name" value="TPR-like_helical_dom_sf"/>
</dbReference>
<accession>A0A2W4UQV4</accession>
<feature type="transmembrane region" description="Helical" evidence="5">
    <location>
        <begin position="468"/>
        <end position="489"/>
    </location>
</feature>
<dbReference type="PANTHER" id="PTHR45188">
    <property type="entry name" value="DNAJ PROTEIN P58IPK HOMOLOG"/>
    <property type="match status" value="1"/>
</dbReference>
<evidence type="ECO:0000256" key="4">
    <source>
        <dbReference type="SAM" id="MobiDB-lite"/>
    </source>
</evidence>